<comment type="caution">
    <text evidence="1">The sequence shown here is derived from an EMBL/GenBank/DDBJ whole genome shotgun (WGS) entry which is preliminary data.</text>
</comment>
<evidence type="ECO:0000313" key="1">
    <source>
        <dbReference type="EMBL" id="MPM60336.1"/>
    </source>
</evidence>
<dbReference type="AlphaFoldDB" id="A0A645B5K5"/>
<gene>
    <name evidence="1" type="ORF">SDC9_107187</name>
</gene>
<reference evidence="1" key="1">
    <citation type="submission" date="2019-08" db="EMBL/GenBank/DDBJ databases">
        <authorList>
            <person name="Kucharzyk K."/>
            <person name="Murdoch R.W."/>
            <person name="Higgins S."/>
            <person name="Loffler F."/>
        </authorList>
    </citation>
    <scope>NUCLEOTIDE SEQUENCE</scope>
</reference>
<proteinExistence type="predicted"/>
<protein>
    <submittedName>
        <fullName evidence="1">Uncharacterized protein</fullName>
    </submittedName>
</protein>
<name>A0A645B5K5_9ZZZZ</name>
<accession>A0A645B5K5</accession>
<dbReference type="EMBL" id="VSSQ01017747">
    <property type="protein sequence ID" value="MPM60336.1"/>
    <property type="molecule type" value="Genomic_DNA"/>
</dbReference>
<organism evidence="1">
    <name type="scientific">bioreactor metagenome</name>
    <dbReference type="NCBI Taxonomy" id="1076179"/>
    <lineage>
        <taxon>unclassified sequences</taxon>
        <taxon>metagenomes</taxon>
        <taxon>ecological metagenomes</taxon>
    </lineage>
</organism>
<sequence length="51" mass="6195">MFSYKDELKKYEPAMLIEDMEDSIYSGNFRDMFELMQYLVNNVKTSKEDKE</sequence>